<evidence type="ECO:0000313" key="3">
    <source>
        <dbReference type="Proteomes" id="UP000288805"/>
    </source>
</evidence>
<comment type="caution">
    <text evidence="2">The sequence shown here is derived from an EMBL/GenBank/DDBJ whole genome shotgun (WGS) entry which is preliminary data.</text>
</comment>
<proteinExistence type="predicted"/>
<accession>A0A438HN91</accession>
<evidence type="ECO:0000313" key="2">
    <source>
        <dbReference type="EMBL" id="RVW85912.1"/>
    </source>
</evidence>
<dbReference type="Gene3D" id="2.30.30.140">
    <property type="match status" value="1"/>
</dbReference>
<dbReference type="AlphaFoldDB" id="A0A438HN91"/>
<dbReference type="EMBL" id="QGNW01001698">
    <property type="protein sequence ID" value="RVW32987.1"/>
    <property type="molecule type" value="Genomic_DNA"/>
</dbReference>
<protein>
    <submittedName>
        <fullName evidence="2">Ribonuclease TUDOR 2</fullName>
    </submittedName>
</protein>
<dbReference type="Proteomes" id="UP000288805">
    <property type="component" value="Unassembled WGS sequence"/>
</dbReference>
<organism evidence="2 3">
    <name type="scientific">Vitis vinifera</name>
    <name type="common">Grape</name>
    <dbReference type="NCBI Taxonomy" id="29760"/>
    <lineage>
        <taxon>Eukaryota</taxon>
        <taxon>Viridiplantae</taxon>
        <taxon>Streptophyta</taxon>
        <taxon>Embryophyta</taxon>
        <taxon>Tracheophyta</taxon>
        <taxon>Spermatophyta</taxon>
        <taxon>Magnoliopsida</taxon>
        <taxon>eudicotyledons</taxon>
        <taxon>Gunneridae</taxon>
        <taxon>Pentapetalae</taxon>
        <taxon>rosids</taxon>
        <taxon>Vitales</taxon>
        <taxon>Vitaceae</taxon>
        <taxon>Viteae</taxon>
        <taxon>Vitis</taxon>
    </lineage>
</organism>
<gene>
    <name evidence="2" type="primary">TSN2_1</name>
    <name evidence="1" type="synonym">TSN2_0</name>
    <name evidence="2" type="ORF">CK203_035331</name>
    <name evidence="1" type="ORF">CK203_095596</name>
</gene>
<dbReference type="InterPro" id="IPR035437">
    <property type="entry name" value="SNase_OB-fold_sf"/>
</dbReference>
<name>A0A438HN91_VITVI</name>
<sequence>MKDELALLIFSTEPTALACRYVPYGHSVASLRSGKSAVASDLHLSSSTTGHLPPNVKSGKDCPDTLQMTTLNNDKSSNTSGYQSCDIEDFHIPDMTLIDLPIEGSSIKESGGRFYVQTIRDQRVASIQQQLASLNLQEALVKGAFNPRRGHIVLVHYKEQKWRLMRPAAWCLQNDIAKRSAMSVLIKVLEGVTDVEDNPECNLFNSSVPRPMETDNNGFIASPALPLHLSGPGNGTPTKMRKITFCLN</sequence>
<evidence type="ECO:0000313" key="1">
    <source>
        <dbReference type="EMBL" id="RVW32987.1"/>
    </source>
</evidence>
<reference evidence="2 3" key="1">
    <citation type="journal article" date="2018" name="PLoS Genet.">
        <title>Population sequencing reveals clonal diversity and ancestral inbreeding in the grapevine cultivar Chardonnay.</title>
        <authorList>
            <person name="Roach M.J."/>
            <person name="Johnson D.L."/>
            <person name="Bohlmann J."/>
            <person name="van Vuuren H.J."/>
            <person name="Jones S.J."/>
            <person name="Pretorius I.S."/>
            <person name="Schmidt S.A."/>
            <person name="Borneman A.R."/>
        </authorList>
    </citation>
    <scope>NUCLEOTIDE SEQUENCE [LARGE SCALE GENOMIC DNA]</scope>
    <source>
        <strain evidence="3">cv. Chardonnay</strain>
        <strain evidence="2">I10V1</strain>
        <tissue evidence="2">Leaf</tissue>
    </source>
</reference>
<dbReference type="Gene3D" id="2.40.50.90">
    <property type="match status" value="1"/>
</dbReference>
<dbReference type="EMBL" id="QGNW01000199">
    <property type="protein sequence ID" value="RVW85912.1"/>
    <property type="molecule type" value="Genomic_DNA"/>
</dbReference>